<feature type="region of interest" description="Disordered" evidence="1">
    <location>
        <begin position="91"/>
        <end position="110"/>
    </location>
</feature>
<dbReference type="AlphaFoldDB" id="A0A0M8PBR2"/>
<dbReference type="EMBL" id="LHQQ01000013">
    <property type="protein sequence ID" value="KOS47647.1"/>
    <property type="molecule type" value="Genomic_DNA"/>
</dbReference>
<dbReference type="Proteomes" id="UP000037696">
    <property type="component" value="Unassembled WGS sequence"/>
</dbReference>
<feature type="compositionally biased region" description="Gly residues" evidence="1">
    <location>
        <begin position="92"/>
        <end position="102"/>
    </location>
</feature>
<name>A0A0M8PBR2_9EURO</name>
<proteinExistence type="predicted"/>
<comment type="caution">
    <text evidence="2">The sequence shown here is derived from an EMBL/GenBank/DDBJ whole genome shotgun (WGS) entry which is preliminary data.</text>
</comment>
<accession>A0A0M8PBR2</accession>
<evidence type="ECO:0000256" key="1">
    <source>
        <dbReference type="SAM" id="MobiDB-lite"/>
    </source>
</evidence>
<organism evidence="2 3">
    <name type="scientific">Penicillium nordicum</name>
    <dbReference type="NCBI Taxonomy" id="229535"/>
    <lineage>
        <taxon>Eukaryota</taxon>
        <taxon>Fungi</taxon>
        <taxon>Dikarya</taxon>
        <taxon>Ascomycota</taxon>
        <taxon>Pezizomycotina</taxon>
        <taxon>Eurotiomycetes</taxon>
        <taxon>Eurotiomycetidae</taxon>
        <taxon>Eurotiales</taxon>
        <taxon>Aspergillaceae</taxon>
        <taxon>Penicillium</taxon>
    </lineage>
</organism>
<reference evidence="2 3" key="1">
    <citation type="submission" date="2015-08" db="EMBL/GenBank/DDBJ databases">
        <title>Genome sequencing of Penicillium nordicum.</title>
        <authorList>
            <person name="Nguyen H.D."/>
            <person name="Seifert K.A."/>
        </authorList>
    </citation>
    <scope>NUCLEOTIDE SEQUENCE [LARGE SCALE GENOMIC DNA]</scope>
    <source>
        <strain evidence="2 3">DAOMC 185683</strain>
    </source>
</reference>
<protein>
    <submittedName>
        <fullName evidence="2">Uncharacterized protein</fullName>
    </submittedName>
</protein>
<keyword evidence="3" id="KW-1185">Reference proteome</keyword>
<sequence length="110" mass="11900">MALNITTNHLTKSTSNNVNGGCGQLGQIKFTLLNSTEYTYSFDPANFLHWHPKNTNLHFNYGVLCKSKANISELNRRLALLSPGPLLRISPGSGGRISGGVGMPEKRGAD</sequence>
<gene>
    <name evidence="2" type="ORF">ACN38_g1371</name>
</gene>
<evidence type="ECO:0000313" key="2">
    <source>
        <dbReference type="EMBL" id="KOS47647.1"/>
    </source>
</evidence>
<evidence type="ECO:0000313" key="3">
    <source>
        <dbReference type="Proteomes" id="UP000037696"/>
    </source>
</evidence>